<sequence>MDKTKYFNRSLTLSVVLLAISTFNYGFDNQAFATTQAMDHFQQQFGDLDPDTGDYSLPSSWLALFNILMYLGFTAECKGKTLEQVDWLFVNKVPIRDFEKKDTSNMLEEAETPRGKLDQEADQDESEKPVAEVQVERVT</sequence>
<feature type="compositionally biased region" description="Basic and acidic residues" evidence="1">
    <location>
        <begin position="126"/>
        <end position="139"/>
    </location>
</feature>
<evidence type="ECO:0000256" key="1">
    <source>
        <dbReference type="SAM" id="MobiDB-lite"/>
    </source>
</evidence>
<keyword evidence="4" id="KW-1185">Reference proteome</keyword>
<evidence type="ECO:0000256" key="2">
    <source>
        <dbReference type="SAM" id="Phobius"/>
    </source>
</evidence>
<reference evidence="3" key="1">
    <citation type="submission" date="2023-01" db="EMBL/GenBank/DDBJ databases">
        <authorList>
            <person name="Piombo E."/>
        </authorList>
    </citation>
    <scope>NUCLEOTIDE SEQUENCE</scope>
</reference>
<feature type="transmembrane region" description="Helical" evidence="2">
    <location>
        <begin position="57"/>
        <end position="75"/>
    </location>
</feature>
<keyword evidence="2" id="KW-0812">Transmembrane</keyword>
<keyword evidence="2" id="KW-1133">Transmembrane helix</keyword>
<name>A0AA35M078_9HYPO</name>
<evidence type="ECO:0000313" key="4">
    <source>
        <dbReference type="Proteomes" id="UP001160390"/>
    </source>
</evidence>
<comment type="caution">
    <text evidence="3">The sequence shown here is derived from an EMBL/GenBank/DDBJ whole genome shotgun (WGS) entry which is preliminary data.</text>
</comment>
<keyword evidence="2" id="KW-0472">Membrane</keyword>
<dbReference type="AlphaFoldDB" id="A0AA35M078"/>
<dbReference type="EMBL" id="CABFNP030000813">
    <property type="protein sequence ID" value="CAI6088105.1"/>
    <property type="molecule type" value="Genomic_DNA"/>
</dbReference>
<feature type="region of interest" description="Disordered" evidence="1">
    <location>
        <begin position="101"/>
        <end position="139"/>
    </location>
</feature>
<evidence type="ECO:0000313" key="3">
    <source>
        <dbReference type="EMBL" id="CAI6088105.1"/>
    </source>
</evidence>
<organism evidence="3 4">
    <name type="scientific">Clonostachys chloroleuca</name>
    <dbReference type="NCBI Taxonomy" id="1926264"/>
    <lineage>
        <taxon>Eukaryota</taxon>
        <taxon>Fungi</taxon>
        <taxon>Dikarya</taxon>
        <taxon>Ascomycota</taxon>
        <taxon>Pezizomycotina</taxon>
        <taxon>Sordariomycetes</taxon>
        <taxon>Hypocreomycetidae</taxon>
        <taxon>Hypocreales</taxon>
        <taxon>Bionectriaceae</taxon>
        <taxon>Clonostachys</taxon>
    </lineage>
</organism>
<proteinExistence type="predicted"/>
<protein>
    <submittedName>
        <fullName evidence="3">Uncharacterized protein</fullName>
    </submittedName>
</protein>
<gene>
    <name evidence="3" type="ORF">CCHLO57077_00015628</name>
</gene>
<accession>A0AA35M078</accession>
<dbReference type="Proteomes" id="UP001160390">
    <property type="component" value="Unassembled WGS sequence"/>
</dbReference>